<name>A0A815KF36_9BILA</name>
<dbReference type="EMBL" id="CAJNON010000842">
    <property type="protein sequence ID" value="CAF1390249.1"/>
    <property type="molecule type" value="Genomic_DNA"/>
</dbReference>
<dbReference type="AlphaFoldDB" id="A0A815KF36"/>
<organism evidence="1 3">
    <name type="scientific">Adineta steineri</name>
    <dbReference type="NCBI Taxonomy" id="433720"/>
    <lineage>
        <taxon>Eukaryota</taxon>
        <taxon>Metazoa</taxon>
        <taxon>Spiralia</taxon>
        <taxon>Gnathifera</taxon>
        <taxon>Rotifera</taxon>
        <taxon>Eurotatoria</taxon>
        <taxon>Bdelloidea</taxon>
        <taxon>Adinetida</taxon>
        <taxon>Adinetidae</taxon>
        <taxon>Adineta</taxon>
    </lineage>
</organism>
<reference evidence="1" key="1">
    <citation type="submission" date="2021-02" db="EMBL/GenBank/DDBJ databases">
        <authorList>
            <person name="Nowell W R."/>
        </authorList>
    </citation>
    <scope>NUCLEOTIDE SEQUENCE</scope>
</reference>
<proteinExistence type="predicted"/>
<dbReference type="Proteomes" id="UP000663891">
    <property type="component" value="Unassembled WGS sequence"/>
</dbReference>
<dbReference type="EMBL" id="CAJOAY010002337">
    <property type="protein sequence ID" value="CAF3944015.1"/>
    <property type="molecule type" value="Genomic_DNA"/>
</dbReference>
<dbReference type="OrthoDB" id="10312346at2759"/>
<dbReference type="Proteomes" id="UP000663881">
    <property type="component" value="Unassembled WGS sequence"/>
</dbReference>
<protein>
    <submittedName>
        <fullName evidence="1">Uncharacterized protein</fullName>
    </submittedName>
</protein>
<comment type="caution">
    <text evidence="1">The sequence shown here is derived from an EMBL/GenBank/DDBJ whole genome shotgun (WGS) entry which is preliminary data.</text>
</comment>
<evidence type="ECO:0000313" key="3">
    <source>
        <dbReference type="Proteomes" id="UP000663891"/>
    </source>
</evidence>
<evidence type="ECO:0000313" key="2">
    <source>
        <dbReference type="EMBL" id="CAF3944015.1"/>
    </source>
</evidence>
<evidence type="ECO:0000313" key="1">
    <source>
        <dbReference type="EMBL" id="CAF1390249.1"/>
    </source>
</evidence>
<sequence length="138" mass="15315">MFTPTHPNLMNNAAYSNNYDDINQCGYNGQGMEMSCDQTLSSRATINAIKNNLMEPPNANLLVYDNLNRIDRGTTNADIDCLLQTPAVDEHMNFSYQDGLNNQSFTNYPNAQMITDVNMSDESSVNLPIHSAQGIDVT</sequence>
<accession>A0A815KF36</accession>
<gene>
    <name evidence="2" type="ORF">OKA104_LOCUS26551</name>
    <name evidence="1" type="ORF">VCS650_LOCUS35906</name>
</gene>